<reference evidence="1 2" key="1">
    <citation type="journal article" date="2018" name="Elife">
        <title>Discovery and characterization of a prevalent human gut bacterial enzyme sufficient for the inactivation of a family of plant toxins.</title>
        <authorList>
            <person name="Koppel N."/>
            <person name="Bisanz J.E."/>
            <person name="Pandelia M.E."/>
            <person name="Turnbaugh P.J."/>
            <person name="Balskus E.P."/>
        </authorList>
    </citation>
    <scope>NUCLEOTIDE SEQUENCE [LARGE SCALE GENOMIC DNA]</scope>
    <source>
        <strain evidence="1 2">FAA1-1-60AUCSF</strain>
    </source>
</reference>
<proteinExistence type="predicted"/>
<sequence length="233" mass="25565">MPRQRMVKPDFFDSGSLAECSRSARLAFIGLWVMGDDNGNVKFSVRKLKKQIFPFDDMPDADFVSLLAELERVGCIKAYEVDGEEYVSTVNFKVYQTVKNPSKTTVPEPPESLSKQPRTRRFQDAELVMAAGCPTAAGCGESEGSCGESAGVVLGECGGYPSTDPALAHDVPPSKERSKEEVIFPSGKITSPSDRGTPTCPMCGVRMWKNNQSGRYECPNCLDAFDRDAVVWR</sequence>
<evidence type="ECO:0000313" key="2">
    <source>
        <dbReference type="Proteomes" id="UP000253857"/>
    </source>
</evidence>
<gene>
    <name evidence="1" type="ORF">C1871_00940</name>
</gene>
<evidence type="ECO:0000313" key="1">
    <source>
        <dbReference type="EMBL" id="RDB89066.1"/>
    </source>
</evidence>
<organism evidence="1 2">
    <name type="scientific">Eggerthella lenta</name>
    <name type="common">Eubacterium lentum</name>
    <dbReference type="NCBI Taxonomy" id="84112"/>
    <lineage>
        <taxon>Bacteria</taxon>
        <taxon>Bacillati</taxon>
        <taxon>Actinomycetota</taxon>
        <taxon>Coriobacteriia</taxon>
        <taxon>Eggerthellales</taxon>
        <taxon>Eggerthellaceae</taxon>
        <taxon>Eggerthella</taxon>
    </lineage>
</organism>
<dbReference type="AlphaFoldDB" id="A0A369NC94"/>
<comment type="caution">
    <text evidence="1">The sequence shown here is derived from an EMBL/GenBank/DDBJ whole genome shotgun (WGS) entry which is preliminary data.</text>
</comment>
<dbReference type="Proteomes" id="UP000253857">
    <property type="component" value="Unassembled WGS sequence"/>
</dbReference>
<dbReference type="EMBL" id="PPTY01000001">
    <property type="protein sequence ID" value="RDB89066.1"/>
    <property type="molecule type" value="Genomic_DNA"/>
</dbReference>
<protein>
    <submittedName>
        <fullName evidence="1">Uncharacterized protein</fullName>
    </submittedName>
</protein>
<name>A0A369NC94_EGGLN</name>
<dbReference type="RefSeq" id="WP_052106140.1">
    <property type="nucleotide sequence ID" value="NZ_JADNIO010000007.1"/>
</dbReference>
<accession>A0A369NC94</accession>